<dbReference type="InterPro" id="IPR032710">
    <property type="entry name" value="NTF2-like_dom_sf"/>
</dbReference>
<reference evidence="1 2" key="1">
    <citation type="submission" date="2019-04" db="EMBL/GenBank/DDBJ databases">
        <title>Comparative genomics and transcriptomics to analyze fruiting body development in filamentous ascomycetes.</title>
        <authorList>
            <consortium name="DOE Joint Genome Institute"/>
            <person name="Lutkenhaus R."/>
            <person name="Traeger S."/>
            <person name="Breuer J."/>
            <person name="Kuo A."/>
            <person name="Lipzen A."/>
            <person name="Pangilinan J."/>
            <person name="Dilworth D."/>
            <person name="Sandor L."/>
            <person name="Poggeler S."/>
            <person name="Barry K."/>
            <person name="Grigoriev I.V."/>
            <person name="Nowrousian M."/>
        </authorList>
    </citation>
    <scope>NUCLEOTIDE SEQUENCE [LARGE SCALE GENOMIC DNA]</scope>
    <source>
        <strain evidence="1 2">CBS 389.68</strain>
    </source>
</reference>
<dbReference type="Gene3D" id="3.10.450.50">
    <property type="match status" value="1"/>
</dbReference>
<dbReference type="EMBL" id="ML220112">
    <property type="protein sequence ID" value="TGZ85722.1"/>
    <property type="molecule type" value="Genomic_DNA"/>
</dbReference>
<sequence>MPLQGKGPKDLPAFLEAFYKVSDDPEDHDTYLSFFSEDATLVMGLKKFEGHEQIRQMRHAIWAAVATRHHIVGKVYPGGPPGELMLFGTVDYGLKIGKELRSEWAARMVFDPKDTEKMKFYQVYLDSSPGVIAQGKSIVPGENGEMVIR</sequence>
<dbReference type="SUPFAM" id="SSF54427">
    <property type="entry name" value="NTF2-like"/>
    <property type="match status" value="1"/>
</dbReference>
<dbReference type="Proteomes" id="UP000298138">
    <property type="component" value="Unassembled WGS sequence"/>
</dbReference>
<evidence type="ECO:0000313" key="1">
    <source>
        <dbReference type="EMBL" id="TGZ85722.1"/>
    </source>
</evidence>
<gene>
    <name evidence="1" type="ORF">EX30DRAFT_338048</name>
</gene>
<dbReference type="STRING" id="341454.A0A4S2N8J6"/>
<accession>A0A4S2N8J6</accession>
<dbReference type="AlphaFoldDB" id="A0A4S2N8J6"/>
<dbReference type="PANTHER" id="PTHR39401:SF1">
    <property type="entry name" value="SNOAL-LIKE DOMAIN-CONTAINING PROTEIN"/>
    <property type="match status" value="1"/>
</dbReference>
<dbReference type="OrthoDB" id="3468019at2759"/>
<evidence type="ECO:0008006" key="3">
    <source>
        <dbReference type="Google" id="ProtNLM"/>
    </source>
</evidence>
<organism evidence="1 2">
    <name type="scientific">Ascodesmis nigricans</name>
    <dbReference type="NCBI Taxonomy" id="341454"/>
    <lineage>
        <taxon>Eukaryota</taxon>
        <taxon>Fungi</taxon>
        <taxon>Dikarya</taxon>
        <taxon>Ascomycota</taxon>
        <taxon>Pezizomycotina</taxon>
        <taxon>Pezizomycetes</taxon>
        <taxon>Pezizales</taxon>
        <taxon>Ascodesmidaceae</taxon>
        <taxon>Ascodesmis</taxon>
    </lineage>
</organism>
<evidence type="ECO:0000313" key="2">
    <source>
        <dbReference type="Proteomes" id="UP000298138"/>
    </source>
</evidence>
<protein>
    <recommendedName>
        <fullName evidence="3">SnoaL-like domain-containing protein</fullName>
    </recommendedName>
</protein>
<proteinExistence type="predicted"/>
<keyword evidence="2" id="KW-1185">Reference proteome</keyword>
<name>A0A4S2N8J6_9PEZI</name>
<dbReference type="InParanoid" id="A0A4S2N8J6"/>
<dbReference type="PANTHER" id="PTHR39401">
    <property type="entry name" value="SNOAL-LIKE DOMAIN-CONTAINING PROTEIN"/>
    <property type="match status" value="1"/>
</dbReference>